<sequence length="112" mass="12742">MAGQLYFFFPTDFYYPKPPSVNADNANNLSVPSHHVPKSVDHQQPKTLVHSKVQSEKLEKQPSFSPVRCAGSFHAKLRVKNLQQRRSWQMGSSPFLIGTNHSRAFQEATFKV</sequence>
<dbReference type="PANTHER" id="PTHR38223:SF4">
    <property type="match status" value="1"/>
</dbReference>
<evidence type="ECO:0000256" key="1">
    <source>
        <dbReference type="SAM" id="MobiDB-lite"/>
    </source>
</evidence>
<proteinExistence type="predicted"/>
<gene>
    <name evidence="2" type="ORF">PVL29_010772</name>
</gene>
<dbReference type="AlphaFoldDB" id="A0AA38ZUH5"/>
<organism evidence="2 3">
    <name type="scientific">Vitis rotundifolia</name>
    <name type="common">Muscadine grape</name>
    <dbReference type="NCBI Taxonomy" id="103349"/>
    <lineage>
        <taxon>Eukaryota</taxon>
        <taxon>Viridiplantae</taxon>
        <taxon>Streptophyta</taxon>
        <taxon>Embryophyta</taxon>
        <taxon>Tracheophyta</taxon>
        <taxon>Spermatophyta</taxon>
        <taxon>Magnoliopsida</taxon>
        <taxon>eudicotyledons</taxon>
        <taxon>Gunneridae</taxon>
        <taxon>Pentapetalae</taxon>
        <taxon>rosids</taxon>
        <taxon>Vitales</taxon>
        <taxon>Vitaceae</taxon>
        <taxon>Viteae</taxon>
        <taxon>Vitis</taxon>
    </lineage>
</organism>
<accession>A0AA38ZUH5</accession>
<dbReference type="EMBL" id="JARBHA010000008">
    <property type="protein sequence ID" value="KAJ9695461.1"/>
    <property type="molecule type" value="Genomic_DNA"/>
</dbReference>
<keyword evidence="3" id="KW-1185">Reference proteome</keyword>
<dbReference type="Proteomes" id="UP001168098">
    <property type="component" value="Unassembled WGS sequence"/>
</dbReference>
<reference evidence="2 3" key="1">
    <citation type="journal article" date="2023" name="BMC Biotechnol.">
        <title>Vitis rotundifolia cv Carlos genome sequencing.</title>
        <authorList>
            <person name="Huff M."/>
            <person name="Hulse-Kemp A."/>
            <person name="Scheffler B."/>
            <person name="Youngblood R."/>
            <person name="Simpson S."/>
            <person name="Babiker E."/>
            <person name="Staton M."/>
        </authorList>
    </citation>
    <scope>NUCLEOTIDE SEQUENCE [LARGE SCALE GENOMIC DNA]</scope>
    <source>
        <tissue evidence="2">Leaf</tissue>
    </source>
</reference>
<dbReference type="PANTHER" id="PTHR38223">
    <property type="match status" value="1"/>
</dbReference>
<evidence type="ECO:0000313" key="2">
    <source>
        <dbReference type="EMBL" id="KAJ9695461.1"/>
    </source>
</evidence>
<name>A0AA38ZUH5_VITRO</name>
<feature type="region of interest" description="Disordered" evidence="1">
    <location>
        <begin position="25"/>
        <end position="44"/>
    </location>
</feature>
<comment type="caution">
    <text evidence="2">The sequence shown here is derived from an EMBL/GenBank/DDBJ whole genome shotgun (WGS) entry which is preliminary data.</text>
</comment>
<evidence type="ECO:0000313" key="3">
    <source>
        <dbReference type="Proteomes" id="UP001168098"/>
    </source>
</evidence>
<protein>
    <submittedName>
        <fullName evidence="2">Uncharacterized protein</fullName>
    </submittedName>
</protein>